<evidence type="ECO:0000313" key="2">
    <source>
        <dbReference type="Proteomes" id="UP001165460"/>
    </source>
</evidence>
<accession>A0ABS9ZR68</accession>
<reference evidence="1" key="1">
    <citation type="submission" date="2022-03" db="EMBL/GenBank/DDBJ databases">
        <authorList>
            <person name="Woo C.Y."/>
        </authorList>
    </citation>
    <scope>NUCLEOTIDE SEQUENCE</scope>
    <source>
        <strain evidence="1">CYS-01</strain>
    </source>
</reference>
<protein>
    <submittedName>
        <fullName evidence="1">Uncharacterized protein</fullName>
    </submittedName>
</protein>
<proteinExistence type="predicted"/>
<sequence>MKIKEMLLKGKVFADLLKDFAIEIPTIEIQNEDMILNEAESAPNGMLKEMICITAKNGQYLFDFFGTLYFNVVERLAVFELQGFEKLSLNKS</sequence>
<keyword evidence="2" id="KW-1185">Reference proteome</keyword>
<gene>
    <name evidence="1" type="ORF">MMF97_00095</name>
</gene>
<dbReference type="RefSeq" id="WP_243357451.1">
    <property type="nucleotide sequence ID" value="NZ_JALGBH010000001.1"/>
</dbReference>
<organism evidence="1 2">
    <name type="scientific">Pedobacter montanisoli</name>
    <dbReference type="NCBI Taxonomy" id="2923277"/>
    <lineage>
        <taxon>Bacteria</taxon>
        <taxon>Pseudomonadati</taxon>
        <taxon>Bacteroidota</taxon>
        <taxon>Sphingobacteriia</taxon>
        <taxon>Sphingobacteriales</taxon>
        <taxon>Sphingobacteriaceae</taxon>
        <taxon>Pedobacter</taxon>
    </lineage>
</organism>
<dbReference type="Proteomes" id="UP001165460">
    <property type="component" value="Unassembled WGS sequence"/>
</dbReference>
<dbReference type="EMBL" id="JALGBH010000001">
    <property type="protein sequence ID" value="MCJ0741086.1"/>
    <property type="molecule type" value="Genomic_DNA"/>
</dbReference>
<comment type="caution">
    <text evidence="1">The sequence shown here is derived from an EMBL/GenBank/DDBJ whole genome shotgun (WGS) entry which is preliminary data.</text>
</comment>
<evidence type="ECO:0000313" key="1">
    <source>
        <dbReference type="EMBL" id="MCJ0741086.1"/>
    </source>
</evidence>
<name>A0ABS9ZR68_9SPHI</name>